<dbReference type="InterPro" id="IPR028889">
    <property type="entry name" value="USP"/>
</dbReference>
<keyword evidence="9" id="KW-0539">Nucleus</keyword>
<dbReference type="PROSITE" id="PS00973">
    <property type="entry name" value="USP_2"/>
    <property type="match status" value="1"/>
</dbReference>
<dbReference type="PROSITE" id="PS50235">
    <property type="entry name" value="USP_3"/>
    <property type="match status" value="1"/>
</dbReference>
<feature type="domain" description="USP" evidence="11">
    <location>
        <begin position="201"/>
        <end position="521"/>
    </location>
</feature>
<dbReference type="GO" id="GO:0140492">
    <property type="term" value="F:metal-dependent deubiquitinase activity"/>
    <property type="evidence" value="ECO:0007669"/>
    <property type="project" value="UniProtKB-ARBA"/>
</dbReference>
<dbReference type="GO" id="GO:0006508">
    <property type="term" value="P:proteolysis"/>
    <property type="evidence" value="ECO:0007669"/>
    <property type="project" value="UniProtKB-KW"/>
</dbReference>
<comment type="catalytic activity">
    <reaction evidence="1">
        <text>Thiol-dependent hydrolysis of ester, thioester, amide, peptide and isopeptide bonds formed by the C-terminal Gly of ubiquitin (a 76-residue protein attached to proteins as an intracellular targeting signal).</text>
        <dbReference type="EC" id="3.4.19.12"/>
    </reaction>
</comment>
<dbReference type="GO" id="GO:0016579">
    <property type="term" value="P:protein deubiquitination"/>
    <property type="evidence" value="ECO:0007669"/>
    <property type="project" value="InterPro"/>
</dbReference>
<reference evidence="12" key="1">
    <citation type="submission" date="2021-10" db="EMBL/GenBank/DDBJ databases">
        <title>De novo Genome Assembly of Clathrus columnatus (Basidiomycota, Fungi) Using Illumina and Nanopore Sequence Data.</title>
        <authorList>
            <person name="Ogiso-Tanaka E."/>
            <person name="Itagaki H."/>
            <person name="Hosoya T."/>
            <person name="Hosaka K."/>
        </authorList>
    </citation>
    <scope>NUCLEOTIDE SEQUENCE</scope>
    <source>
        <strain evidence="12">MO-923</strain>
    </source>
</reference>
<evidence type="ECO:0000256" key="8">
    <source>
        <dbReference type="ARBA" id="ARBA00022807"/>
    </source>
</evidence>
<keyword evidence="8" id="KW-0788">Thiol protease</keyword>
<dbReference type="EC" id="3.4.19.12" evidence="4"/>
<evidence type="ECO:0000259" key="10">
    <source>
        <dbReference type="PROSITE" id="PS50144"/>
    </source>
</evidence>
<name>A0AAV5ACL0_9AGAM</name>
<dbReference type="Gene3D" id="2.60.210.10">
    <property type="entry name" value="Apoptosis, Tumor Necrosis Factor Receptor Associated Protein 2, Chain A"/>
    <property type="match status" value="1"/>
</dbReference>
<dbReference type="PANTHER" id="PTHR24006">
    <property type="entry name" value="UBIQUITIN CARBOXYL-TERMINAL HYDROLASE"/>
    <property type="match status" value="1"/>
</dbReference>
<dbReference type="AlphaFoldDB" id="A0AAV5ACL0"/>
<accession>A0AAV5ACL0</accession>
<feature type="domain" description="MATH" evidence="10">
    <location>
        <begin position="43"/>
        <end position="175"/>
    </location>
</feature>
<evidence type="ECO:0000313" key="12">
    <source>
        <dbReference type="EMBL" id="GJJ12090.1"/>
    </source>
</evidence>
<dbReference type="FunFam" id="3.90.70.10:FF:000005">
    <property type="entry name" value="Ubiquitin carboxyl-terminal hydrolase 7"/>
    <property type="match status" value="1"/>
</dbReference>
<evidence type="ECO:0000256" key="9">
    <source>
        <dbReference type="ARBA" id="ARBA00023242"/>
    </source>
</evidence>
<gene>
    <name evidence="12" type="ORF">Clacol_006331</name>
</gene>
<dbReference type="SMART" id="SM00061">
    <property type="entry name" value="MATH"/>
    <property type="match status" value="1"/>
</dbReference>
<dbReference type="CDD" id="cd02659">
    <property type="entry name" value="peptidase_C19C"/>
    <property type="match status" value="1"/>
</dbReference>
<comment type="subcellular location">
    <subcellularLocation>
        <location evidence="2">Nucleus</location>
    </subcellularLocation>
</comment>
<keyword evidence="5" id="KW-0645">Protease</keyword>
<evidence type="ECO:0000259" key="11">
    <source>
        <dbReference type="PROSITE" id="PS50235"/>
    </source>
</evidence>
<dbReference type="FunFam" id="3.10.20.90:FF:000215">
    <property type="entry name" value="Ubiquitin carboxyl-terminal hydrolase 7, variant"/>
    <property type="match status" value="1"/>
</dbReference>
<comment type="caution">
    <text evidence="12">The sequence shown here is derived from an EMBL/GenBank/DDBJ whole genome shotgun (WGS) entry which is preliminary data.</text>
</comment>
<evidence type="ECO:0000256" key="7">
    <source>
        <dbReference type="ARBA" id="ARBA00022801"/>
    </source>
</evidence>
<evidence type="ECO:0000256" key="4">
    <source>
        <dbReference type="ARBA" id="ARBA00012759"/>
    </source>
</evidence>
<protein>
    <recommendedName>
        <fullName evidence="4">ubiquitinyl hydrolase 1</fullName>
        <ecNumber evidence="4">3.4.19.12</ecNumber>
    </recommendedName>
</protein>
<dbReference type="PROSITE" id="PS50144">
    <property type="entry name" value="MATH"/>
    <property type="match status" value="1"/>
</dbReference>
<dbReference type="GO" id="GO:0005829">
    <property type="term" value="C:cytosol"/>
    <property type="evidence" value="ECO:0007669"/>
    <property type="project" value="TreeGrafter"/>
</dbReference>
<organism evidence="12 13">
    <name type="scientific">Clathrus columnatus</name>
    <dbReference type="NCBI Taxonomy" id="1419009"/>
    <lineage>
        <taxon>Eukaryota</taxon>
        <taxon>Fungi</taxon>
        <taxon>Dikarya</taxon>
        <taxon>Basidiomycota</taxon>
        <taxon>Agaricomycotina</taxon>
        <taxon>Agaricomycetes</taxon>
        <taxon>Phallomycetidae</taxon>
        <taxon>Phallales</taxon>
        <taxon>Clathraceae</taxon>
        <taxon>Clathrus</taxon>
    </lineage>
</organism>
<evidence type="ECO:0000256" key="3">
    <source>
        <dbReference type="ARBA" id="ARBA00009085"/>
    </source>
</evidence>
<dbReference type="InterPro" id="IPR050164">
    <property type="entry name" value="Peptidase_C19"/>
</dbReference>
<dbReference type="SUPFAM" id="SSF54001">
    <property type="entry name" value="Cysteine proteinases"/>
    <property type="match status" value="1"/>
</dbReference>
<dbReference type="InterPro" id="IPR008974">
    <property type="entry name" value="TRAF-like"/>
</dbReference>
<evidence type="ECO:0000256" key="5">
    <source>
        <dbReference type="ARBA" id="ARBA00022670"/>
    </source>
</evidence>
<dbReference type="EMBL" id="BPWL01000007">
    <property type="protein sequence ID" value="GJJ12090.1"/>
    <property type="molecule type" value="Genomic_DNA"/>
</dbReference>
<dbReference type="Pfam" id="PF14533">
    <property type="entry name" value="USP7_C2"/>
    <property type="match status" value="1"/>
</dbReference>
<dbReference type="Pfam" id="PF00443">
    <property type="entry name" value="UCH"/>
    <property type="match status" value="1"/>
</dbReference>
<dbReference type="Gene3D" id="3.10.20.90">
    <property type="entry name" value="Phosphatidylinositol 3-kinase Catalytic Subunit, Chain A, domain 1"/>
    <property type="match status" value="2"/>
</dbReference>
<dbReference type="InterPro" id="IPR024729">
    <property type="entry name" value="USP7_ICP0-binding_dom"/>
</dbReference>
<dbReference type="GO" id="GO:0005634">
    <property type="term" value="C:nucleus"/>
    <property type="evidence" value="ECO:0007669"/>
    <property type="project" value="UniProtKB-SubCell"/>
</dbReference>
<evidence type="ECO:0000256" key="1">
    <source>
        <dbReference type="ARBA" id="ARBA00000707"/>
    </source>
</evidence>
<comment type="similarity">
    <text evidence="3">Belongs to the peptidase C19 family.</text>
</comment>
<dbReference type="GO" id="GO:0031647">
    <property type="term" value="P:regulation of protein stability"/>
    <property type="evidence" value="ECO:0007669"/>
    <property type="project" value="TreeGrafter"/>
</dbReference>
<dbReference type="InterPro" id="IPR002083">
    <property type="entry name" value="MATH/TRAF_dom"/>
</dbReference>
<dbReference type="InterPro" id="IPR038765">
    <property type="entry name" value="Papain-like_cys_pep_sf"/>
</dbReference>
<dbReference type="InterPro" id="IPR018200">
    <property type="entry name" value="USP_CS"/>
</dbReference>
<proteinExistence type="inferred from homology"/>
<dbReference type="PANTHER" id="PTHR24006:SF644">
    <property type="entry name" value="UBIQUITIN CARBOXYL-TERMINAL HYDROLASE 7"/>
    <property type="match status" value="1"/>
</dbReference>
<keyword evidence="6" id="KW-0833">Ubl conjugation pathway</keyword>
<dbReference type="Gene3D" id="3.90.70.10">
    <property type="entry name" value="Cysteine proteinases"/>
    <property type="match status" value="1"/>
</dbReference>
<evidence type="ECO:0000313" key="13">
    <source>
        <dbReference type="Proteomes" id="UP001050691"/>
    </source>
</evidence>
<dbReference type="InterPro" id="IPR001394">
    <property type="entry name" value="Peptidase_C19_UCH"/>
</dbReference>
<keyword evidence="7" id="KW-0378">Hydrolase</keyword>
<dbReference type="PROSITE" id="PS00972">
    <property type="entry name" value="USP_1"/>
    <property type="match status" value="1"/>
</dbReference>
<evidence type="ECO:0000256" key="2">
    <source>
        <dbReference type="ARBA" id="ARBA00004123"/>
    </source>
</evidence>
<dbReference type="InterPro" id="IPR029346">
    <property type="entry name" value="USP_C"/>
</dbReference>
<dbReference type="GO" id="GO:0004843">
    <property type="term" value="F:cysteine-type deubiquitinase activity"/>
    <property type="evidence" value="ECO:0007669"/>
    <property type="project" value="UniProtKB-EC"/>
</dbReference>
<evidence type="ECO:0000256" key="6">
    <source>
        <dbReference type="ARBA" id="ARBA00022786"/>
    </source>
</evidence>
<dbReference type="FunFam" id="2.60.210.10:FF:000011">
    <property type="entry name" value="Ubiquitin carboxyl-terminal hydrolase 7"/>
    <property type="match status" value="1"/>
</dbReference>
<dbReference type="SUPFAM" id="SSF49599">
    <property type="entry name" value="TRAF domain-like"/>
    <property type="match status" value="1"/>
</dbReference>
<sequence length="1115" mass="128934">MEIDEPVSVRDLVIELLSCGMTSIDEAFAMKHMPDLGHEVEDFKVYTWPLSNWRKLDKKITSPEFDCGGHKWRILLFPFGNSNAPPNDTVSVYLDYVNPKGSPEGWHACAQFALVISNSNDPRIYTVSHANHRFIAEESDWGFTRFSELRKLFQVQEGYTRPTIEDEAADVSVFVRVLKDPTGVLWHNFVNYDSKKETGYVGLKNQGATCYMNSLLQSLFCTRYFRKAVYQIPTEDDNPSESVALALQRVFYHLQTSDQPVGTTELTKSFGWKSLDSFMQHDVQEFNRVLLDKLESKMKGTAADGAIQKLFLGKMKSYIKCVNVDFESSRLEDFSDIQLNVKGMKTLRDSFHDYVAVEDLNGENKYHAEGFGLQDAKKGIIFQSFPPILHLQLKRFEYDVQRDAMVKINDHFEFPPEIDLGEFLEESVQHENWVYKLHGVLVHSGDLHGGHYFALIKPDRETRWLKYDDDRVTPVTDREVLEENYGGEPQTPNGIFSPQQKNQIRTIKRFTNAYMLVYIRDTAISEVLAPFTEKDTPTHLKARLEAERLEAEQRKREREEQHLYLTAKIITDESFQQYQGFDLASFDEKNWPASELQNFRILKTESFLTFKSRVAQHFSYPENHIRLWVLVNRQNKTVRPDTHVPENESSLTVEMVRNNMAARQTDLRLYLDVVPDMSKVRVDFEIWPPIYPTMQIPPNSIMIFLKYFDVSKQSLYGIGKTYVQRTARVGELCHVINERMRWPPGTPLKLYEEIKPSMIELMKSKATFVQSEIQDGDIICFQVEMSEKEIHDVESQGLYSNPVQFYDFLQNRVLILFKPKHEEPDATHPEFELMLSKKMNYDIMATKVGDNLKYDPIKLRFTTMQANGQPKHVIKRSLNQSISEIISLTYATPSSFVILYELLDVSIVELETKRSLKIIWTGIYNKEETTHSFLLPKTSSVSDVSEQLRKLVTLSPTGTGRIRIFEISKDGKTQKEYTNSEMIGNIPDPVELYAEEISIEELEADDADKVINVFHFHKEVIRTYGVPLRFVVKPGEKFIDTKKRLQARLGVPDKEFAKYRFALIQVATFKQPTYIEDDDTIYDHKFQPDDALGLDHIDKSGKVRTTGEKAIVIKG</sequence>
<keyword evidence="13" id="KW-1185">Reference proteome</keyword>
<dbReference type="Proteomes" id="UP001050691">
    <property type="component" value="Unassembled WGS sequence"/>
</dbReference>
<dbReference type="Pfam" id="PF12436">
    <property type="entry name" value="USP7_ICP0_bdg"/>
    <property type="match status" value="1"/>
</dbReference>
<dbReference type="Pfam" id="PF22486">
    <property type="entry name" value="MATH_2"/>
    <property type="match status" value="1"/>
</dbReference>